<dbReference type="SUPFAM" id="SSF89550">
    <property type="entry name" value="PHP domain-like"/>
    <property type="match status" value="1"/>
</dbReference>
<evidence type="ECO:0000313" key="12">
    <source>
        <dbReference type="EMBL" id="MDQ0161080.1"/>
    </source>
</evidence>
<dbReference type="Pfam" id="PF17657">
    <property type="entry name" value="DNA_pol3_finger"/>
    <property type="match status" value="1"/>
</dbReference>
<dbReference type="EC" id="2.7.7.7" evidence="3"/>
<dbReference type="InterPro" id="IPR041931">
    <property type="entry name" value="DNA_pol3_alpha_thumb_dom"/>
</dbReference>
<comment type="catalytic activity">
    <reaction evidence="10">
        <text>DNA(n) + a 2'-deoxyribonucleoside 5'-triphosphate = DNA(n+1) + diphosphate</text>
        <dbReference type="Rhea" id="RHEA:22508"/>
        <dbReference type="Rhea" id="RHEA-COMP:17339"/>
        <dbReference type="Rhea" id="RHEA-COMP:17340"/>
        <dbReference type="ChEBI" id="CHEBI:33019"/>
        <dbReference type="ChEBI" id="CHEBI:61560"/>
        <dbReference type="ChEBI" id="CHEBI:173112"/>
        <dbReference type="EC" id="2.7.7.7"/>
    </reaction>
</comment>
<keyword evidence="5 12" id="KW-0808">Transferase</keyword>
<name>A0ABT9VJD2_9BACI</name>
<dbReference type="Pfam" id="PF07733">
    <property type="entry name" value="DNA_pol3_alpha"/>
    <property type="match status" value="1"/>
</dbReference>
<dbReference type="InterPro" id="IPR004805">
    <property type="entry name" value="DnaE2/DnaE/PolC"/>
</dbReference>
<dbReference type="SMART" id="SM00481">
    <property type="entry name" value="POLIIIAc"/>
    <property type="match status" value="1"/>
</dbReference>
<evidence type="ECO:0000256" key="8">
    <source>
        <dbReference type="ARBA" id="ARBA00022932"/>
    </source>
</evidence>
<keyword evidence="7" id="KW-0235">DNA replication</keyword>
<dbReference type="InterPro" id="IPR004013">
    <property type="entry name" value="PHP_dom"/>
</dbReference>
<dbReference type="NCBIfam" id="NF005298">
    <property type="entry name" value="PRK06826.1"/>
    <property type="match status" value="1"/>
</dbReference>
<comment type="function">
    <text evidence="9">DNA polymerase III is a complex, multichain enzyme responsible for most of the replicative synthesis in bacteria. This DNA polymerase also exhibits 3' to 5' exonuclease activity. The alpha chain is the DNA polymerase.</text>
</comment>
<dbReference type="InterPro" id="IPR003141">
    <property type="entry name" value="Pol/His_phosphatase_N"/>
</dbReference>
<dbReference type="Gene3D" id="1.10.10.1600">
    <property type="entry name" value="Bacterial DNA polymerase III alpha subunit, thumb domain"/>
    <property type="match status" value="1"/>
</dbReference>
<keyword evidence="8" id="KW-0239">DNA-directed DNA polymerase</keyword>
<dbReference type="Proteomes" id="UP001225646">
    <property type="component" value="Unassembled WGS sequence"/>
</dbReference>
<evidence type="ECO:0000256" key="5">
    <source>
        <dbReference type="ARBA" id="ARBA00022679"/>
    </source>
</evidence>
<dbReference type="Gene3D" id="3.20.20.140">
    <property type="entry name" value="Metal-dependent hydrolases"/>
    <property type="match status" value="1"/>
</dbReference>
<comment type="subcellular location">
    <subcellularLocation>
        <location evidence="1">Cytoplasm</location>
    </subcellularLocation>
</comment>
<dbReference type="NCBIfam" id="TIGR00594">
    <property type="entry name" value="polc"/>
    <property type="match status" value="1"/>
</dbReference>
<reference evidence="12 13" key="1">
    <citation type="submission" date="2023-07" db="EMBL/GenBank/DDBJ databases">
        <title>Genomic Encyclopedia of Type Strains, Phase IV (KMG-IV): sequencing the most valuable type-strain genomes for metagenomic binning, comparative biology and taxonomic classification.</title>
        <authorList>
            <person name="Goeker M."/>
        </authorList>
    </citation>
    <scope>NUCLEOTIDE SEQUENCE [LARGE SCALE GENOMIC DNA]</scope>
    <source>
        <strain evidence="12 13">DSM 19092</strain>
    </source>
</reference>
<organism evidence="12 13">
    <name type="scientific">Aeribacillus alveayuensis</name>
    <dbReference type="NCBI Taxonomy" id="279215"/>
    <lineage>
        <taxon>Bacteria</taxon>
        <taxon>Bacillati</taxon>
        <taxon>Bacillota</taxon>
        <taxon>Bacilli</taxon>
        <taxon>Bacillales</taxon>
        <taxon>Bacillaceae</taxon>
        <taxon>Aeribacillus</taxon>
    </lineage>
</organism>
<keyword evidence="6 12" id="KW-0548">Nucleotidyltransferase</keyword>
<keyword evidence="13" id="KW-1185">Reference proteome</keyword>
<proteinExistence type="inferred from homology"/>
<evidence type="ECO:0000256" key="7">
    <source>
        <dbReference type="ARBA" id="ARBA00022705"/>
    </source>
</evidence>
<dbReference type="NCBIfam" id="NF004226">
    <property type="entry name" value="PRK05673.1"/>
    <property type="match status" value="1"/>
</dbReference>
<sequence length="1117" mass="127158">MSFVHLQVKSAYSLLSSAASIHKLVEEAEKNGFSALALTDEHVMYGAIAFYKLCKKKGIKPILGLTASVQIKEEAYPFVLLAKNHNGYKNLLKMSSLLQTKYRKGLPLSLFKSYCHDLFVLTPGMNGIIERLLLEEKREEAYKAALYFQQMMEEDSFYLSVQQHGLKEEKILLEKLRKLGAELNIPLVATNDVLYVHREDAFAQHCLVAIKNGTQIEQGEEAFINKNYHLKSINEMMELFKETPEAIRNAEKIANQCQLDLRLGQLNLPKYPVPEGLEKNQYLEQLCLEGLKKRIPNPTDEYVDRLLYELDIIKKMQFSDYFLIVWDFMRYAHEQGIVTGPGRGSAAGSLVAYVLNITDVDPIKYHLLFERFLNPERVTMPDIDIDFPDTRRDEMISYVAKKYGKAHVAQIITFGTLAAKAAIRDVARVLGASQKEVDLLAKLIPSKPGITLREAYEESASLRERISQSVLAKKIFDIAVKVEGLPRHSSTHAAGVVISEKPLTEMIPIQEGHHDIYLTQFSMEHLEDVGLLKMDFLGLRNLTLIENIKALIQKYEGKKISFEQIGYEDDLTFSILSKGDTTGVFQLESEGMRHVLKRLKPSSLEDIVAVNALYRPGPMENIPLFIDRKHGRLPIQYPHDDLKDILKNTYGIIVYQEQIMEIAAKMAGFSLGEADLLRRAVGKKIKSLLDEKRDHFVLGCIRKGYTKEAANHVYDLIVKFANYGFNRSHAVAYSMIAFQLAYLKAHYPLYFMSALLTSVSGNESKIAQYIREGKQKGIRFLPPSINKSGDHFLVEQGGIRYSLASIKNVGYSALKEIFTERKKRPFTDLFDFCVRISPKSVNRRTIESLIFSGAMDEFGEDRATLLASIDVALNHAELLKMDDKEQMDLFLEEEMNIKPKYVKVEPLNIEEKLKFEKQVLGFYFSSHPVDSFAAVLNAEGAIQIANSLNKVDQQVKLGAYLMNVKPIRTKKGETMAFAHLSDSSGEIDAVIFPSHFRKYRDKLKNGTVVLLAGKIEKRQNQLQLIVNHVHSIEELKEKKREGALFLKIEEETKKKGNLYKLKEIIRRYPGSVPVYVYYEFLQKTVKLPADFSVEPNPVCVQRLSEILGRQNVVFKKE</sequence>
<dbReference type="SUPFAM" id="SSF50249">
    <property type="entry name" value="Nucleic acid-binding proteins"/>
    <property type="match status" value="1"/>
</dbReference>
<dbReference type="Pfam" id="PF02811">
    <property type="entry name" value="PHP"/>
    <property type="match status" value="1"/>
</dbReference>
<evidence type="ECO:0000256" key="1">
    <source>
        <dbReference type="ARBA" id="ARBA00004496"/>
    </source>
</evidence>
<evidence type="ECO:0000313" key="13">
    <source>
        <dbReference type="Proteomes" id="UP001225646"/>
    </source>
</evidence>
<dbReference type="InterPro" id="IPR004365">
    <property type="entry name" value="NA-bd_OB_tRNA"/>
</dbReference>
<evidence type="ECO:0000259" key="11">
    <source>
        <dbReference type="SMART" id="SM00481"/>
    </source>
</evidence>
<evidence type="ECO:0000256" key="2">
    <source>
        <dbReference type="ARBA" id="ARBA00009496"/>
    </source>
</evidence>
<evidence type="ECO:0000256" key="4">
    <source>
        <dbReference type="ARBA" id="ARBA00019114"/>
    </source>
</evidence>
<dbReference type="CDD" id="cd04485">
    <property type="entry name" value="DnaE_OBF"/>
    <property type="match status" value="1"/>
</dbReference>
<evidence type="ECO:0000256" key="3">
    <source>
        <dbReference type="ARBA" id="ARBA00012417"/>
    </source>
</evidence>
<dbReference type="EMBL" id="JAUSTR010000001">
    <property type="protein sequence ID" value="MDQ0161080.1"/>
    <property type="molecule type" value="Genomic_DNA"/>
</dbReference>
<dbReference type="Gene3D" id="2.40.50.140">
    <property type="entry name" value="Nucleic acid-binding proteins"/>
    <property type="match status" value="1"/>
</dbReference>
<dbReference type="Gene3D" id="1.10.150.870">
    <property type="match status" value="1"/>
</dbReference>
<dbReference type="InterPro" id="IPR011708">
    <property type="entry name" value="DNA_pol3_alpha_NTPase_dom"/>
</dbReference>
<dbReference type="InterPro" id="IPR040982">
    <property type="entry name" value="DNA_pol3_finger"/>
</dbReference>
<dbReference type="PANTHER" id="PTHR32294">
    <property type="entry name" value="DNA POLYMERASE III SUBUNIT ALPHA"/>
    <property type="match status" value="1"/>
</dbReference>
<dbReference type="InterPro" id="IPR016195">
    <property type="entry name" value="Pol/histidinol_Pase-like"/>
</dbReference>
<comment type="similarity">
    <text evidence="2">Belongs to the DNA polymerase type-C family. DnaE subfamily.</text>
</comment>
<feature type="domain" description="Polymerase/histidinol phosphatase N-terminal" evidence="11">
    <location>
        <begin position="4"/>
        <end position="71"/>
    </location>
</feature>
<dbReference type="PANTHER" id="PTHR32294:SF0">
    <property type="entry name" value="DNA POLYMERASE III SUBUNIT ALPHA"/>
    <property type="match status" value="1"/>
</dbReference>
<dbReference type="Pfam" id="PF01336">
    <property type="entry name" value="tRNA_anti-codon"/>
    <property type="match status" value="1"/>
</dbReference>
<dbReference type="Pfam" id="PF14579">
    <property type="entry name" value="HHH_6"/>
    <property type="match status" value="1"/>
</dbReference>
<dbReference type="InterPro" id="IPR012340">
    <property type="entry name" value="NA-bd_OB-fold"/>
</dbReference>
<evidence type="ECO:0000256" key="9">
    <source>
        <dbReference type="ARBA" id="ARBA00025611"/>
    </source>
</evidence>
<dbReference type="InterPro" id="IPR029460">
    <property type="entry name" value="DNAPol_HHH"/>
</dbReference>
<dbReference type="RefSeq" id="WP_419150994.1">
    <property type="nucleotide sequence ID" value="NZ_JAUSTR010000001.1"/>
</dbReference>
<gene>
    <name evidence="12" type="ORF">J2S06_000150</name>
</gene>
<evidence type="ECO:0000256" key="10">
    <source>
        <dbReference type="ARBA" id="ARBA00049244"/>
    </source>
</evidence>
<comment type="caution">
    <text evidence="12">The sequence shown here is derived from an EMBL/GenBank/DDBJ whole genome shotgun (WGS) entry which is preliminary data.</text>
</comment>
<protein>
    <recommendedName>
        <fullName evidence="4">DNA polymerase III subunit alpha</fullName>
        <ecNumber evidence="3">2.7.7.7</ecNumber>
    </recommendedName>
</protein>
<dbReference type="GO" id="GO:0003887">
    <property type="term" value="F:DNA-directed DNA polymerase activity"/>
    <property type="evidence" value="ECO:0007669"/>
    <property type="project" value="UniProtKB-EC"/>
</dbReference>
<evidence type="ECO:0000256" key="6">
    <source>
        <dbReference type="ARBA" id="ARBA00022695"/>
    </source>
</evidence>
<accession>A0ABT9VJD2</accession>